<comment type="caution">
    <text evidence="9">Lacks conserved residue(s) required for the propagation of feature annotation.</text>
</comment>
<feature type="binding site" evidence="9">
    <location>
        <position position="209"/>
    </location>
    <ligand>
        <name>1-deoxy-D-xylulose 5-phosphate</name>
        <dbReference type="ChEBI" id="CHEBI:57792"/>
    </ligand>
</feature>
<feature type="binding site" evidence="9">
    <location>
        <position position="150"/>
    </location>
    <ligand>
        <name>1-deoxy-D-xylulose 5-phosphate</name>
        <dbReference type="ChEBI" id="CHEBI:57792"/>
    </ligand>
</feature>
<keyword evidence="6 9" id="KW-0464">Manganese</keyword>
<keyword evidence="14" id="KW-1185">Reference proteome</keyword>
<feature type="binding site" evidence="9">
    <location>
        <position position="37"/>
    </location>
    <ligand>
        <name>NADPH</name>
        <dbReference type="ChEBI" id="CHEBI:57783"/>
    </ligand>
</feature>
<sequence>MKTISILGSTGSIGRSTLKVIDAFPDRFDVVLLSAHRSREKLLEQIRHVRPRYAAISTPNDAAWLRDQCRGSRTEILCGEAELLAAIRELRADLTVSAMVGAAGLKPTMAAIESGSTIALANKEAMVVAGAFMSQAARDYQVDILPVDSEHNALHQCLRGEKRAEVKRLILTASGGPFRTYEGDMSAIQPQQALKHPTWDMGRKISIDSATMMNKGLEVIEAHFLFGFAADEIAIVVHPQSVVHSLIETVDGSYKCQLGRTDMCDPIQYALTWPQRLASPFETFDITRGIDLHFYPPDPVKFPCIELAYQALRQEGAAPTVLNAANEVTVQAFLDHRILFTDIPRINRMCLDQLGTTRITVLDDLFAVDEETRRVAARQVQEQRR</sequence>
<feature type="binding site" evidence="9">
    <location>
        <position position="11"/>
    </location>
    <ligand>
        <name>NADPH</name>
        <dbReference type="ChEBI" id="CHEBI:57783"/>
    </ligand>
</feature>
<dbReference type="InterPro" id="IPR036169">
    <property type="entry name" value="DXPR_C_sf"/>
</dbReference>
<evidence type="ECO:0000256" key="5">
    <source>
        <dbReference type="ARBA" id="ARBA00023002"/>
    </source>
</evidence>
<feature type="binding site" evidence="9">
    <location>
        <position position="122"/>
    </location>
    <ligand>
        <name>NADPH</name>
        <dbReference type="ChEBI" id="CHEBI:57783"/>
    </ligand>
</feature>
<evidence type="ECO:0000256" key="9">
    <source>
        <dbReference type="HAMAP-Rule" id="MF_00183"/>
    </source>
</evidence>
<feature type="domain" description="DXP reductoisomerase C-terminal" evidence="12">
    <location>
        <begin position="258"/>
        <end position="374"/>
    </location>
</feature>
<dbReference type="GO" id="GO:0070402">
    <property type="term" value="F:NADPH binding"/>
    <property type="evidence" value="ECO:0007669"/>
    <property type="project" value="InterPro"/>
</dbReference>
<feature type="binding site" evidence="9">
    <location>
        <position position="215"/>
    </location>
    <ligand>
        <name>1-deoxy-D-xylulose 5-phosphate</name>
        <dbReference type="ChEBI" id="CHEBI:57792"/>
    </ligand>
</feature>
<dbReference type="EC" id="1.1.1.267" evidence="9"/>
<evidence type="ECO:0000313" key="14">
    <source>
        <dbReference type="Proteomes" id="UP000664417"/>
    </source>
</evidence>
<evidence type="ECO:0000256" key="2">
    <source>
        <dbReference type="ARBA" id="ARBA00006825"/>
    </source>
</evidence>
<feature type="binding site" evidence="9">
    <location>
        <position position="150"/>
    </location>
    <ligand>
        <name>Mn(2+)</name>
        <dbReference type="ChEBI" id="CHEBI:29035"/>
    </ligand>
</feature>
<gene>
    <name evidence="9" type="primary">dxr</name>
    <name evidence="13" type="ORF">J3U88_27185</name>
</gene>
<comment type="pathway">
    <text evidence="1 9">Isoprenoid biosynthesis; isopentenyl diphosphate biosynthesis via DXP pathway; isopentenyl diphosphate from 1-deoxy-D-xylulose 5-phosphate: step 1/6.</text>
</comment>
<dbReference type="HAMAP" id="MF_00183">
    <property type="entry name" value="DXP_reductoisom"/>
    <property type="match status" value="1"/>
</dbReference>
<comment type="caution">
    <text evidence="13">The sequence shown here is derived from an EMBL/GenBank/DDBJ whole genome shotgun (WGS) entry which is preliminary data.</text>
</comment>
<feature type="domain" description="1-deoxy-D-xylulose 5-phosphate reductoisomerase C-terminal" evidence="11">
    <location>
        <begin position="144"/>
        <end position="226"/>
    </location>
</feature>
<dbReference type="Pfam" id="PF08436">
    <property type="entry name" value="DXP_redisom_C"/>
    <property type="match status" value="1"/>
</dbReference>
<dbReference type="Gene3D" id="1.10.1740.10">
    <property type="match status" value="1"/>
</dbReference>
<comment type="catalytic activity">
    <reaction evidence="8">
        <text>2-C-methyl-D-erythritol 4-phosphate + NADP(+) = 1-deoxy-D-xylulose 5-phosphate + NADPH + H(+)</text>
        <dbReference type="Rhea" id="RHEA:13717"/>
        <dbReference type="ChEBI" id="CHEBI:15378"/>
        <dbReference type="ChEBI" id="CHEBI:57783"/>
        <dbReference type="ChEBI" id="CHEBI:57792"/>
        <dbReference type="ChEBI" id="CHEBI:58262"/>
        <dbReference type="ChEBI" id="CHEBI:58349"/>
        <dbReference type="EC" id="1.1.1.267"/>
    </reaction>
    <physiologicalReaction direction="right-to-left" evidence="8">
        <dbReference type="Rhea" id="RHEA:13719"/>
    </physiologicalReaction>
</comment>
<dbReference type="EMBL" id="JAFREP010000032">
    <property type="protein sequence ID" value="MBO1322188.1"/>
    <property type="molecule type" value="Genomic_DNA"/>
</dbReference>
<dbReference type="InterPro" id="IPR013644">
    <property type="entry name" value="DXP_reductoisomerase_C"/>
</dbReference>
<dbReference type="GO" id="GO:0030604">
    <property type="term" value="F:1-deoxy-D-xylulose-5-phosphate reductoisomerase activity"/>
    <property type="evidence" value="ECO:0007669"/>
    <property type="project" value="UniProtKB-UniRule"/>
</dbReference>
<dbReference type="NCBIfam" id="TIGR00243">
    <property type="entry name" value="Dxr"/>
    <property type="match status" value="1"/>
</dbReference>
<feature type="binding site" evidence="9">
    <location>
        <position position="214"/>
    </location>
    <ligand>
        <name>1-deoxy-D-xylulose 5-phosphate</name>
        <dbReference type="ChEBI" id="CHEBI:57792"/>
    </ligand>
</feature>
<comment type="function">
    <text evidence="9">Catalyzes the NADPH-dependent rearrangement and reduction of 1-deoxy-D-xylulose-5-phosphate (DXP) to 2-C-methyl-D-erythritol 4-phosphate (MEP).</text>
</comment>
<dbReference type="PANTHER" id="PTHR30525:SF0">
    <property type="entry name" value="1-DEOXY-D-XYLULOSE 5-PHOSPHATE REDUCTOISOMERASE, CHLOROPLASTIC"/>
    <property type="match status" value="1"/>
</dbReference>
<dbReference type="SUPFAM" id="SSF51735">
    <property type="entry name" value="NAD(P)-binding Rossmann-fold domains"/>
    <property type="match status" value="1"/>
</dbReference>
<comment type="similarity">
    <text evidence="2 9">Belongs to the DXR family.</text>
</comment>
<feature type="binding site" evidence="9">
    <location>
        <position position="149"/>
    </location>
    <ligand>
        <name>1-deoxy-D-xylulose 5-phosphate</name>
        <dbReference type="ChEBI" id="CHEBI:57792"/>
    </ligand>
</feature>
<keyword evidence="5 9" id="KW-0560">Oxidoreductase</keyword>
<feature type="binding site" evidence="9">
    <location>
        <position position="202"/>
    </location>
    <ligand>
        <name>NADPH</name>
        <dbReference type="ChEBI" id="CHEBI:57783"/>
    </ligand>
</feature>
<dbReference type="PIRSF" id="PIRSF006205">
    <property type="entry name" value="Dxp_reductismrs"/>
    <property type="match status" value="1"/>
</dbReference>
<dbReference type="SUPFAM" id="SSF55347">
    <property type="entry name" value="Glyceraldehyde-3-phosphate dehydrogenase-like, C-terminal domain"/>
    <property type="match status" value="1"/>
</dbReference>
<evidence type="ECO:0000256" key="7">
    <source>
        <dbReference type="ARBA" id="ARBA00023229"/>
    </source>
</evidence>
<dbReference type="RefSeq" id="WP_207862161.1">
    <property type="nucleotide sequence ID" value="NZ_JAFREP010000032.1"/>
</dbReference>
<dbReference type="InterPro" id="IPR036291">
    <property type="entry name" value="NAD(P)-bd_dom_sf"/>
</dbReference>
<dbReference type="InterPro" id="IPR013512">
    <property type="entry name" value="DXP_reductoisomerase_N"/>
</dbReference>
<evidence type="ECO:0000256" key="6">
    <source>
        <dbReference type="ARBA" id="ARBA00023211"/>
    </source>
</evidence>
<protein>
    <recommendedName>
        <fullName evidence="9">1-deoxy-D-xylulose 5-phosphate reductoisomerase</fullName>
        <shortName evidence="9">DXP reductoisomerase</shortName>
        <ecNumber evidence="9">1.1.1.267</ecNumber>
    </recommendedName>
    <alternativeName>
        <fullName evidence="9">1-deoxyxylulose-5-phosphate reductoisomerase</fullName>
    </alternativeName>
    <alternativeName>
        <fullName evidence="9">2-C-methyl-D-erythritol 4-phosphate synthase</fullName>
    </alternativeName>
</protein>
<dbReference type="Gene3D" id="3.40.50.720">
    <property type="entry name" value="NAD(P)-binding Rossmann-like Domain"/>
    <property type="match status" value="1"/>
</dbReference>
<reference evidence="13" key="1">
    <citation type="submission" date="2021-03" db="EMBL/GenBank/DDBJ databases">
        <authorList>
            <person name="Wang G."/>
        </authorList>
    </citation>
    <scope>NUCLEOTIDE SEQUENCE</scope>
    <source>
        <strain evidence="13">KCTC 12899</strain>
    </source>
</reference>
<evidence type="ECO:0000259" key="10">
    <source>
        <dbReference type="Pfam" id="PF02670"/>
    </source>
</evidence>
<comment type="cofactor">
    <cofactor evidence="9">
        <name>Mg(2+)</name>
        <dbReference type="ChEBI" id="CHEBI:18420"/>
    </cofactor>
    <cofactor evidence="9">
        <name>Mn(2+)</name>
        <dbReference type="ChEBI" id="CHEBI:29035"/>
    </cofactor>
</comment>
<feature type="binding site" evidence="9">
    <location>
        <position position="148"/>
    </location>
    <ligand>
        <name>Mn(2+)</name>
        <dbReference type="ChEBI" id="CHEBI:29035"/>
    </ligand>
</feature>
<feature type="binding site" evidence="9">
    <location>
        <position position="196"/>
    </location>
    <ligand>
        <name>1-deoxy-D-xylulose 5-phosphate</name>
        <dbReference type="ChEBI" id="CHEBI:57792"/>
    </ligand>
</feature>
<feature type="binding site" evidence="9">
    <location>
        <position position="13"/>
    </location>
    <ligand>
        <name>NADPH</name>
        <dbReference type="ChEBI" id="CHEBI:57783"/>
    </ligand>
</feature>
<keyword evidence="4 9" id="KW-0521">NADP</keyword>
<organism evidence="13 14">
    <name type="scientific">Acanthopleuribacter pedis</name>
    <dbReference type="NCBI Taxonomy" id="442870"/>
    <lineage>
        <taxon>Bacteria</taxon>
        <taxon>Pseudomonadati</taxon>
        <taxon>Acidobacteriota</taxon>
        <taxon>Holophagae</taxon>
        <taxon>Acanthopleuribacterales</taxon>
        <taxon>Acanthopleuribacteraceae</taxon>
        <taxon>Acanthopleuribacter</taxon>
    </lineage>
</organism>
<feature type="binding site" evidence="9">
    <location>
        <position position="123"/>
    </location>
    <ligand>
        <name>1-deoxy-D-xylulose 5-phosphate</name>
        <dbReference type="ChEBI" id="CHEBI:57792"/>
    </ligand>
</feature>
<keyword evidence="9" id="KW-0460">Magnesium</keyword>
<dbReference type="SUPFAM" id="SSF69055">
    <property type="entry name" value="1-deoxy-D-xylulose-5-phosphate reductoisomerase, C-terminal domain"/>
    <property type="match status" value="1"/>
</dbReference>
<keyword evidence="7 9" id="KW-0414">Isoprene biosynthesis</keyword>
<dbReference type="Pfam" id="PF13288">
    <property type="entry name" value="DXPR_C"/>
    <property type="match status" value="1"/>
</dbReference>
<feature type="binding site" evidence="9">
    <location>
        <position position="10"/>
    </location>
    <ligand>
        <name>NADPH</name>
        <dbReference type="ChEBI" id="CHEBI:57783"/>
    </ligand>
</feature>
<feature type="domain" description="1-deoxy-D-xylulose 5-phosphate reductoisomerase N-terminal" evidence="10">
    <location>
        <begin position="4"/>
        <end position="130"/>
    </location>
</feature>
<feature type="binding site" evidence="9">
    <location>
        <position position="218"/>
    </location>
    <ligand>
        <name>Mn(2+)</name>
        <dbReference type="ChEBI" id="CHEBI:29035"/>
    </ligand>
</feature>
<evidence type="ECO:0000259" key="12">
    <source>
        <dbReference type="Pfam" id="PF13288"/>
    </source>
</evidence>
<dbReference type="GO" id="GO:0030145">
    <property type="term" value="F:manganese ion binding"/>
    <property type="evidence" value="ECO:0007669"/>
    <property type="project" value="TreeGrafter"/>
</dbReference>
<feature type="binding site" evidence="9">
    <location>
        <position position="218"/>
    </location>
    <ligand>
        <name>1-deoxy-D-xylulose 5-phosphate</name>
        <dbReference type="ChEBI" id="CHEBI:57792"/>
    </ligand>
</feature>
<evidence type="ECO:0000259" key="11">
    <source>
        <dbReference type="Pfam" id="PF08436"/>
    </source>
</evidence>
<feature type="binding site" evidence="9">
    <location>
        <position position="12"/>
    </location>
    <ligand>
        <name>NADPH</name>
        <dbReference type="ChEBI" id="CHEBI:57783"/>
    </ligand>
</feature>
<dbReference type="FunFam" id="3.40.50.720:FF:000045">
    <property type="entry name" value="1-deoxy-D-xylulose 5-phosphate reductoisomerase"/>
    <property type="match status" value="1"/>
</dbReference>
<evidence type="ECO:0000256" key="4">
    <source>
        <dbReference type="ARBA" id="ARBA00022857"/>
    </source>
</evidence>
<name>A0A8J7U555_9BACT</name>
<evidence type="ECO:0000313" key="13">
    <source>
        <dbReference type="EMBL" id="MBO1322188.1"/>
    </source>
</evidence>
<dbReference type="InterPro" id="IPR026877">
    <property type="entry name" value="DXPR_C"/>
</dbReference>
<evidence type="ECO:0000256" key="1">
    <source>
        <dbReference type="ARBA" id="ARBA00005094"/>
    </source>
</evidence>
<dbReference type="InterPro" id="IPR003821">
    <property type="entry name" value="DXP_reductoisomerase"/>
</dbReference>
<dbReference type="GO" id="GO:0051484">
    <property type="term" value="P:isopentenyl diphosphate biosynthetic process, methylerythritol 4-phosphate pathway involved in terpenoid biosynthetic process"/>
    <property type="evidence" value="ECO:0007669"/>
    <property type="project" value="TreeGrafter"/>
</dbReference>
<evidence type="ECO:0000256" key="3">
    <source>
        <dbReference type="ARBA" id="ARBA00022723"/>
    </source>
</evidence>
<keyword evidence="3 9" id="KW-0479">Metal-binding</keyword>
<proteinExistence type="inferred from homology"/>
<dbReference type="Pfam" id="PF02670">
    <property type="entry name" value="DXP_reductoisom"/>
    <property type="match status" value="1"/>
</dbReference>
<dbReference type="AlphaFoldDB" id="A0A8J7U555"/>
<dbReference type="UniPathway" id="UPA00056">
    <property type="reaction ID" value="UER00092"/>
</dbReference>
<dbReference type="Proteomes" id="UP000664417">
    <property type="component" value="Unassembled WGS sequence"/>
</dbReference>
<dbReference type="PANTHER" id="PTHR30525">
    <property type="entry name" value="1-DEOXY-D-XYLULOSE 5-PHOSPHATE REDUCTOISOMERASE"/>
    <property type="match status" value="1"/>
</dbReference>
<feature type="binding site" evidence="9">
    <location>
        <position position="174"/>
    </location>
    <ligand>
        <name>1-deoxy-D-xylulose 5-phosphate</name>
        <dbReference type="ChEBI" id="CHEBI:57792"/>
    </ligand>
</feature>
<accession>A0A8J7U555</accession>
<feature type="binding site" evidence="9">
    <location>
        <position position="124"/>
    </location>
    <ligand>
        <name>NADPH</name>
        <dbReference type="ChEBI" id="CHEBI:57783"/>
    </ligand>
</feature>
<evidence type="ECO:0000256" key="8">
    <source>
        <dbReference type="ARBA" id="ARBA00048543"/>
    </source>
</evidence>